<feature type="repeat" description="WD" evidence="5">
    <location>
        <begin position="62"/>
        <end position="103"/>
    </location>
</feature>
<dbReference type="AlphaFoldDB" id="A0A1X2HKK5"/>
<feature type="repeat" description="WD" evidence="5">
    <location>
        <begin position="319"/>
        <end position="351"/>
    </location>
</feature>
<feature type="repeat" description="WD" evidence="5">
    <location>
        <begin position="150"/>
        <end position="190"/>
    </location>
</feature>
<dbReference type="FunCoup" id="A0A1X2HKK5">
    <property type="interactions" value="144"/>
</dbReference>
<evidence type="ECO:0000256" key="2">
    <source>
        <dbReference type="ARBA" id="ARBA00022574"/>
    </source>
</evidence>
<evidence type="ECO:0000256" key="5">
    <source>
        <dbReference type="PROSITE-ProRule" id="PRU00221"/>
    </source>
</evidence>
<dbReference type="PRINTS" id="PR00320">
    <property type="entry name" value="GPROTEINBRPT"/>
</dbReference>
<dbReference type="PROSITE" id="PS50082">
    <property type="entry name" value="WD_REPEATS_2"/>
    <property type="match status" value="5"/>
</dbReference>
<dbReference type="InterPro" id="IPR001632">
    <property type="entry name" value="WD40_G-protein_beta-like"/>
</dbReference>
<sequence length="351" mass="38570">MSPSPTSEDDIAQRTVAARREAERLKEQIKLKKDALADTTLTQAAEATPPIPRLTMKVRRTLKGHLAKIYAMYWASDRQHLVSASQDGKLLVWDAYTTNKVSAIPLRSSWVMTCAYAPSGDYVASGGLDNICSIYNLRTREGPTRPARELIAHTGYLSCCRFSSDERIVTASGDTTCLLWDIAASQKLMEFTDHTGDVMSLSISPNPNVFCSGACDATAKIWDMRSGKCVQSFSGHESDINAVQFFPNGNAIGTGSDDASCRLFDLRADRELNIFTHEQIFCGITSIAFSISGRLLFGGYDDYNCHVWDTLRGERVGILSGHENRVSCLGVSSDGKALCTGSWDHLLKIWS</sequence>
<feature type="repeat" description="WD" evidence="5">
    <location>
        <begin position="233"/>
        <end position="274"/>
    </location>
</feature>
<evidence type="ECO:0000256" key="3">
    <source>
        <dbReference type="ARBA" id="ARBA00022737"/>
    </source>
</evidence>
<dbReference type="PRINTS" id="PR00319">
    <property type="entry name" value="GPROTEINB"/>
</dbReference>
<dbReference type="InterPro" id="IPR036322">
    <property type="entry name" value="WD40_repeat_dom_sf"/>
</dbReference>
<dbReference type="Proteomes" id="UP000242180">
    <property type="component" value="Unassembled WGS sequence"/>
</dbReference>
<keyword evidence="3" id="KW-0677">Repeat</keyword>
<dbReference type="InterPro" id="IPR019775">
    <property type="entry name" value="WD40_repeat_CS"/>
</dbReference>
<protein>
    <submittedName>
        <fullName evidence="6">G-protein beta subunit</fullName>
    </submittedName>
</protein>
<name>A0A1X2HKK5_SYNRA</name>
<dbReference type="SMART" id="SM00320">
    <property type="entry name" value="WD40"/>
    <property type="match status" value="7"/>
</dbReference>
<dbReference type="STRING" id="13706.A0A1X2HKK5"/>
<dbReference type="CDD" id="cd00200">
    <property type="entry name" value="WD40"/>
    <property type="match status" value="1"/>
</dbReference>
<dbReference type="InterPro" id="IPR016346">
    <property type="entry name" value="G-protein_beta_1-5"/>
</dbReference>
<dbReference type="PANTHER" id="PTHR19850">
    <property type="entry name" value="GUANINE NUCLEOTIDE-BINDING PROTEIN BETA G PROTEIN BETA"/>
    <property type="match status" value="1"/>
</dbReference>
<keyword evidence="2 5" id="KW-0853">WD repeat</keyword>
<dbReference type="PROSITE" id="PS50294">
    <property type="entry name" value="WD_REPEATS_REGION"/>
    <property type="match status" value="4"/>
</dbReference>
<dbReference type="OMA" id="VYSHETI"/>
<evidence type="ECO:0000256" key="4">
    <source>
        <dbReference type="ARBA" id="ARBA00023224"/>
    </source>
</evidence>
<dbReference type="EMBL" id="MCGN01000002">
    <property type="protein sequence ID" value="ORY99880.1"/>
    <property type="molecule type" value="Genomic_DNA"/>
</dbReference>
<reference evidence="6 7" key="1">
    <citation type="submission" date="2016-07" db="EMBL/GenBank/DDBJ databases">
        <title>Pervasive Adenine N6-methylation of Active Genes in Fungi.</title>
        <authorList>
            <consortium name="DOE Joint Genome Institute"/>
            <person name="Mondo S.J."/>
            <person name="Dannebaum R.O."/>
            <person name="Kuo R.C."/>
            <person name="Labutti K."/>
            <person name="Haridas S."/>
            <person name="Kuo A."/>
            <person name="Salamov A."/>
            <person name="Ahrendt S.R."/>
            <person name="Lipzen A."/>
            <person name="Sullivan W."/>
            <person name="Andreopoulos W.B."/>
            <person name="Clum A."/>
            <person name="Lindquist E."/>
            <person name="Daum C."/>
            <person name="Ramamoorthy G.K."/>
            <person name="Gryganskyi A."/>
            <person name="Culley D."/>
            <person name="Magnuson J.K."/>
            <person name="James T.Y."/>
            <person name="O'Malley M.A."/>
            <person name="Stajich J.E."/>
            <person name="Spatafora J.W."/>
            <person name="Visel A."/>
            <person name="Grigoriev I.V."/>
        </authorList>
    </citation>
    <scope>NUCLEOTIDE SEQUENCE [LARGE SCALE GENOMIC DNA]</scope>
    <source>
        <strain evidence="6 7">NRRL 2496</strain>
    </source>
</reference>
<evidence type="ECO:0000313" key="6">
    <source>
        <dbReference type="EMBL" id="ORY99880.1"/>
    </source>
</evidence>
<evidence type="ECO:0000313" key="7">
    <source>
        <dbReference type="Proteomes" id="UP000242180"/>
    </source>
</evidence>
<feature type="repeat" description="WD" evidence="5">
    <location>
        <begin position="191"/>
        <end position="232"/>
    </location>
</feature>
<comment type="caution">
    <text evidence="6">The sequence shown here is derived from an EMBL/GenBank/DDBJ whole genome shotgun (WGS) entry which is preliminary data.</text>
</comment>
<proteinExistence type="inferred from homology"/>
<accession>A0A1X2HKK5</accession>
<dbReference type="GO" id="GO:0007165">
    <property type="term" value="P:signal transduction"/>
    <property type="evidence" value="ECO:0007669"/>
    <property type="project" value="UniProtKB-KW"/>
</dbReference>
<dbReference type="PROSITE" id="PS00678">
    <property type="entry name" value="WD_REPEATS_1"/>
    <property type="match status" value="1"/>
</dbReference>
<evidence type="ECO:0000256" key="1">
    <source>
        <dbReference type="ARBA" id="ARBA00009768"/>
    </source>
</evidence>
<dbReference type="InParanoid" id="A0A1X2HKK5"/>
<organism evidence="6 7">
    <name type="scientific">Syncephalastrum racemosum</name>
    <name type="common">Filamentous fungus</name>
    <dbReference type="NCBI Taxonomy" id="13706"/>
    <lineage>
        <taxon>Eukaryota</taxon>
        <taxon>Fungi</taxon>
        <taxon>Fungi incertae sedis</taxon>
        <taxon>Mucoromycota</taxon>
        <taxon>Mucoromycotina</taxon>
        <taxon>Mucoromycetes</taxon>
        <taxon>Mucorales</taxon>
        <taxon>Syncephalastraceae</taxon>
        <taxon>Syncephalastrum</taxon>
    </lineage>
</organism>
<comment type="similarity">
    <text evidence="1">Belongs to the WD repeat G protein beta family.</text>
</comment>
<dbReference type="Pfam" id="PF25391">
    <property type="entry name" value="WD40_Gbeta"/>
    <property type="match status" value="1"/>
</dbReference>
<gene>
    <name evidence="6" type="ORF">BCR43DRAFT_560597</name>
</gene>
<keyword evidence="4" id="KW-0807">Transducer</keyword>
<dbReference type="SUPFAM" id="SSF50978">
    <property type="entry name" value="WD40 repeat-like"/>
    <property type="match status" value="1"/>
</dbReference>
<keyword evidence="7" id="KW-1185">Reference proteome</keyword>
<dbReference type="Gene3D" id="2.130.10.10">
    <property type="entry name" value="YVTN repeat-like/Quinoprotein amine dehydrogenase"/>
    <property type="match status" value="1"/>
</dbReference>
<dbReference type="FunFam" id="2.130.10.10:FF:000020">
    <property type="entry name" value="Guanine nucleotide-binding protein beta subunit"/>
    <property type="match status" value="1"/>
</dbReference>
<dbReference type="InterPro" id="IPR015943">
    <property type="entry name" value="WD40/YVTN_repeat-like_dom_sf"/>
</dbReference>
<dbReference type="InterPro" id="IPR020472">
    <property type="entry name" value="WD40_PAC1"/>
</dbReference>
<dbReference type="InterPro" id="IPR001680">
    <property type="entry name" value="WD40_rpt"/>
</dbReference>
<dbReference type="PIRSF" id="PIRSF002394">
    <property type="entry name" value="GN-bd_beta"/>
    <property type="match status" value="1"/>
</dbReference>
<dbReference type="OrthoDB" id="10255630at2759"/>